<sequence>MTDIIRWIVVAGLAVHGLIHLLGAVKGFGWNEVAQLSAPVGPTAGVLWLVAALLVLAAAGLLAAGAPTWWWAVALTGVLASQMAIATAWSDAKAGTAVNVLLLLAAGYAFAAAGPGSFHAQWSQQATRALAEAGPTPSLLTESALRGLPEPVAAYVRRSGAVGRPRVTNFSATFHGRIRGGPTQAWMPFHGTQVNTYWPRPQRVFIMDATKSGLPVTALHLFAASTATMRVKLLSLVTVVDAAGPEMNRGETVTVFNDLVVFAPGAIIGAPIRWTLLDAQHVRGVFTDNDQSVSAVLTFNPQHDLVNFTSQDRSRASSDGKSFTRQGWSTPLSEHRDVRGRRVLAAGESRWHAPPPEGEFTYVELAVDDIAYNVHSVGSGYESGLRTLTGTSP</sequence>
<evidence type="ECO:0000256" key="2">
    <source>
        <dbReference type="SAM" id="Phobius"/>
    </source>
</evidence>
<dbReference type="Proteomes" id="UP000066480">
    <property type="component" value="Chromosome"/>
</dbReference>
<accession>A0A0K1JFH3</accession>
<evidence type="ECO:0000313" key="4">
    <source>
        <dbReference type="Proteomes" id="UP000066480"/>
    </source>
</evidence>
<feature type="compositionally biased region" description="Polar residues" evidence="1">
    <location>
        <begin position="319"/>
        <end position="332"/>
    </location>
</feature>
<protein>
    <submittedName>
        <fullName evidence="3">Uncharacterized protein</fullName>
    </submittedName>
</protein>
<feature type="transmembrane region" description="Helical" evidence="2">
    <location>
        <begin position="96"/>
        <end position="118"/>
    </location>
</feature>
<gene>
    <name evidence="3" type="ORF">VV02_05655</name>
</gene>
<dbReference type="EMBL" id="CP011112">
    <property type="protein sequence ID" value="AKU15472.1"/>
    <property type="molecule type" value="Genomic_DNA"/>
</dbReference>
<reference evidence="3 4" key="1">
    <citation type="submission" date="2015-03" db="EMBL/GenBank/DDBJ databases">
        <title>Luteipulveratus halotolerans sp. nov., a novel actinobacterium (Dermacoccaceae) from Sarawak, Malaysia.</title>
        <authorList>
            <person name="Juboi H."/>
            <person name="Basik A."/>
            <person name="Shamsul S.S."/>
            <person name="Arnold P."/>
            <person name="Schmitt E.K."/>
            <person name="Sanglier J.-J."/>
            <person name="Yeo T."/>
        </authorList>
    </citation>
    <scope>NUCLEOTIDE SEQUENCE [LARGE SCALE GENOMIC DNA]</scope>
    <source>
        <strain evidence="3 4">MN07-A0370</strain>
    </source>
</reference>
<feature type="transmembrane region" description="Helical" evidence="2">
    <location>
        <begin position="7"/>
        <end position="25"/>
    </location>
</feature>
<proteinExistence type="predicted"/>
<dbReference type="AlphaFoldDB" id="A0A0K1JFH3"/>
<keyword evidence="2" id="KW-0472">Membrane</keyword>
<name>A0A0K1JFH3_9MICO</name>
<feature type="transmembrane region" description="Helical" evidence="2">
    <location>
        <begin position="69"/>
        <end position="90"/>
    </location>
</feature>
<evidence type="ECO:0000256" key="1">
    <source>
        <dbReference type="SAM" id="MobiDB-lite"/>
    </source>
</evidence>
<keyword evidence="2" id="KW-0812">Transmembrane</keyword>
<feature type="region of interest" description="Disordered" evidence="1">
    <location>
        <begin position="311"/>
        <end position="334"/>
    </location>
</feature>
<organism evidence="3 4">
    <name type="scientific">Luteipulveratus mongoliensis</name>
    <dbReference type="NCBI Taxonomy" id="571913"/>
    <lineage>
        <taxon>Bacteria</taxon>
        <taxon>Bacillati</taxon>
        <taxon>Actinomycetota</taxon>
        <taxon>Actinomycetes</taxon>
        <taxon>Micrococcales</taxon>
        <taxon>Dermacoccaceae</taxon>
        <taxon>Luteipulveratus</taxon>
    </lineage>
</organism>
<evidence type="ECO:0000313" key="3">
    <source>
        <dbReference type="EMBL" id="AKU15472.1"/>
    </source>
</evidence>
<feature type="transmembrane region" description="Helical" evidence="2">
    <location>
        <begin position="45"/>
        <end position="62"/>
    </location>
</feature>
<keyword evidence="2" id="KW-1133">Transmembrane helix</keyword>
<keyword evidence="4" id="KW-1185">Reference proteome</keyword>
<dbReference type="STRING" id="571913.VV02_05655"/>
<dbReference type="Pfam" id="PF20181">
    <property type="entry name" value="DUF6544"/>
    <property type="match status" value="1"/>
</dbReference>
<dbReference type="RefSeq" id="WP_052590373.1">
    <property type="nucleotide sequence ID" value="NZ_CP011112.1"/>
</dbReference>
<dbReference type="KEGG" id="lmoi:VV02_05655"/>
<dbReference type="OrthoDB" id="3817559at2"/>
<dbReference type="InterPro" id="IPR046674">
    <property type="entry name" value="DUF6544"/>
</dbReference>